<dbReference type="InterPro" id="IPR001466">
    <property type="entry name" value="Beta-lactam-related"/>
</dbReference>
<sequence>MRKRLVKTFAALCTAVLCGSVAVGAPAQAGQQKGKLSQRELREEVERTLARAGLVGMSVEVRDGGKRIRARAGEAVLGTGMPVPYGASFRADSVTKPFVATVVLQLAAEGRLSLDDTVEKWLPGVVQGNGNDGRRITLRHLLQHTSGIHNYDYTDDVGYTAEAFEKHRYDHLSPEQIVAGAMRSAPDFPPADPDDPAPRWNYTNPGYILAGMVIQKVTGRTWAQEVHDRIVEPLGLTHTYAPGDDPVLPAPHARNYHRFPGSTAWTDTTERNMSWAGAAGELISGKRDVDKFFTALLTGRLLPPAQLAQMRHAVPVGPDFDAVFPGLHYGLGLMRQPLTCGGYRWGHGGDGDGDFVRTGFTADGRRSVVITASGKTSQEDQLLRVEALFQKLTDTALCEGTR</sequence>
<evidence type="ECO:0000313" key="3">
    <source>
        <dbReference type="EMBL" id="QNP73119.1"/>
    </source>
</evidence>
<dbReference type="Pfam" id="PF00144">
    <property type="entry name" value="Beta-lactamase"/>
    <property type="match status" value="1"/>
</dbReference>
<evidence type="ECO:0000313" key="4">
    <source>
        <dbReference type="Proteomes" id="UP000516052"/>
    </source>
</evidence>
<dbReference type="InterPro" id="IPR012338">
    <property type="entry name" value="Beta-lactam/transpept-like"/>
</dbReference>
<dbReference type="EMBL" id="CP060828">
    <property type="protein sequence ID" value="QNP73119.1"/>
    <property type="molecule type" value="Genomic_DNA"/>
</dbReference>
<dbReference type="SUPFAM" id="SSF56601">
    <property type="entry name" value="beta-lactamase/transpeptidase-like"/>
    <property type="match status" value="1"/>
</dbReference>
<dbReference type="RefSeq" id="WP_187750063.1">
    <property type="nucleotide sequence ID" value="NZ_CP060828.1"/>
</dbReference>
<feature type="signal peptide" evidence="1">
    <location>
        <begin position="1"/>
        <end position="29"/>
    </location>
</feature>
<proteinExistence type="predicted"/>
<evidence type="ECO:0000259" key="2">
    <source>
        <dbReference type="Pfam" id="PF00144"/>
    </source>
</evidence>
<dbReference type="Proteomes" id="UP000516052">
    <property type="component" value="Chromosome"/>
</dbReference>
<reference evidence="3 4" key="1">
    <citation type="submission" date="2020-08" db="EMBL/GenBank/DDBJ databases">
        <title>A novel species.</title>
        <authorList>
            <person name="Gao J."/>
        </authorList>
    </citation>
    <scope>NUCLEOTIDE SEQUENCE [LARGE SCALE GENOMIC DNA]</scope>
    <source>
        <strain evidence="3 4">CRXT-G-22</strain>
    </source>
</reference>
<dbReference type="PANTHER" id="PTHR46825">
    <property type="entry name" value="D-ALANYL-D-ALANINE-CARBOXYPEPTIDASE/ENDOPEPTIDASE AMPH"/>
    <property type="match status" value="1"/>
</dbReference>
<dbReference type="PANTHER" id="PTHR46825:SF7">
    <property type="entry name" value="D-ALANYL-D-ALANINE CARBOXYPEPTIDASE"/>
    <property type="match status" value="1"/>
</dbReference>
<keyword evidence="4" id="KW-1185">Reference proteome</keyword>
<dbReference type="InterPro" id="IPR050491">
    <property type="entry name" value="AmpC-like"/>
</dbReference>
<accession>A0A7H0IK03</accession>
<dbReference type="KEGG" id="sroi:IAG44_29245"/>
<dbReference type="Gene3D" id="3.40.710.10">
    <property type="entry name" value="DD-peptidase/beta-lactamase superfamily"/>
    <property type="match status" value="1"/>
</dbReference>
<feature type="domain" description="Beta-lactamase-related" evidence="2">
    <location>
        <begin position="43"/>
        <end position="380"/>
    </location>
</feature>
<organism evidence="3 4">
    <name type="scientific">Streptomyces roseirectus</name>
    <dbReference type="NCBI Taxonomy" id="2768066"/>
    <lineage>
        <taxon>Bacteria</taxon>
        <taxon>Bacillati</taxon>
        <taxon>Actinomycetota</taxon>
        <taxon>Actinomycetes</taxon>
        <taxon>Kitasatosporales</taxon>
        <taxon>Streptomycetaceae</taxon>
        <taxon>Streptomyces</taxon>
    </lineage>
</organism>
<name>A0A7H0IK03_9ACTN</name>
<keyword evidence="1" id="KW-0732">Signal</keyword>
<feature type="chain" id="PRO_5039158767" evidence="1">
    <location>
        <begin position="30"/>
        <end position="402"/>
    </location>
</feature>
<protein>
    <submittedName>
        <fullName evidence="3">Beta-lactamase family protein</fullName>
    </submittedName>
</protein>
<gene>
    <name evidence="3" type="ORF">IAG44_29245</name>
</gene>
<evidence type="ECO:0000256" key="1">
    <source>
        <dbReference type="SAM" id="SignalP"/>
    </source>
</evidence>
<dbReference type="AlphaFoldDB" id="A0A7H0IK03"/>